<keyword evidence="6" id="KW-0678">Repressor</keyword>
<feature type="region of interest" description="Disordered" evidence="12">
    <location>
        <begin position="26"/>
        <end position="152"/>
    </location>
</feature>
<dbReference type="KEGG" id="aten:116297732"/>
<keyword evidence="10" id="KW-0539">Nucleus</keyword>
<comment type="similarity">
    <text evidence="3">Belongs to the RRM NELF-E family.</text>
</comment>
<dbReference type="SUPFAM" id="SSF54928">
    <property type="entry name" value="RNA-binding domain, RBD"/>
    <property type="match status" value="1"/>
</dbReference>
<gene>
    <name evidence="15" type="primary">LOC116297732</name>
</gene>
<dbReference type="RefSeq" id="XP_031561873.1">
    <property type="nucleotide sequence ID" value="XM_031706013.1"/>
</dbReference>
<accession>A0A6P8I253</accession>
<evidence type="ECO:0000313" key="14">
    <source>
        <dbReference type="Proteomes" id="UP000515163"/>
    </source>
</evidence>
<comment type="subcellular location">
    <subcellularLocation>
        <location evidence="2">Chromosome</location>
    </subcellularLocation>
    <subcellularLocation>
        <location evidence="1">Nucleus</location>
    </subcellularLocation>
</comment>
<feature type="compositionally biased region" description="Low complexity" evidence="12">
    <location>
        <begin position="99"/>
        <end position="119"/>
    </location>
</feature>
<dbReference type="InterPro" id="IPR012677">
    <property type="entry name" value="Nucleotide-bd_a/b_plait_sf"/>
</dbReference>
<evidence type="ECO:0000256" key="5">
    <source>
        <dbReference type="ARBA" id="ARBA00022454"/>
    </source>
</evidence>
<dbReference type="GO" id="GO:0003723">
    <property type="term" value="F:RNA binding"/>
    <property type="evidence" value="ECO:0007669"/>
    <property type="project" value="UniProtKB-UniRule"/>
</dbReference>
<evidence type="ECO:0000256" key="10">
    <source>
        <dbReference type="ARBA" id="ARBA00023242"/>
    </source>
</evidence>
<dbReference type="Proteomes" id="UP000515163">
    <property type="component" value="Unplaced"/>
</dbReference>
<evidence type="ECO:0000256" key="8">
    <source>
        <dbReference type="ARBA" id="ARBA00023015"/>
    </source>
</evidence>
<dbReference type="GeneID" id="116297732"/>
<dbReference type="SMART" id="SM00360">
    <property type="entry name" value="RRM"/>
    <property type="match status" value="1"/>
</dbReference>
<name>A0A6P8I253_ACTTE</name>
<evidence type="ECO:0000256" key="1">
    <source>
        <dbReference type="ARBA" id="ARBA00004123"/>
    </source>
</evidence>
<dbReference type="GO" id="GO:0005694">
    <property type="term" value="C:chromosome"/>
    <property type="evidence" value="ECO:0007669"/>
    <property type="project" value="UniProtKB-SubCell"/>
</dbReference>
<evidence type="ECO:0000313" key="15">
    <source>
        <dbReference type="RefSeq" id="XP_031561873.1"/>
    </source>
</evidence>
<evidence type="ECO:0000256" key="4">
    <source>
        <dbReference type="ARBA" id="ARBA00014464"/>
    </source>
</evidence>
<evidence type="ECO:0000256" key="7">
    <source>
        <dbReference type="ARBA" id="ARBA00022884"/>
    </source>
</evidence>
<keyword evidence="8" id="KW-0805">Transcription regulation</keyword>
<keyword evidence="7 11" id="KW-0694">RNA-binding</keyword>
<dbReference type="PANTHER" id="PTHR17250:SF0">
    <property type="entry name" value="NEGATIVE ELONGATION FACTOR E"/>
    <property type="match status" value="1"/>
</dbReference>
<dbReference type="Gene3D" id="3.30.70.330">
    <property type="match status" value="1"/>
</dbReference>
<dbReference type="GO" id="GO:0034244">
    <property type="term" value="P:negative regulation of transcription elongation by RNA polymerase II"/>
    <property type="evidence" value="ECO:0007669"/>
    <property type="project" value="TreeGrafter"/>
</dbReference>
<dbReference type="InterPro" id="IPR000504">
    <property type="entry name" value="RRM_dom"/>
</dbReference>
<sequence>MVLPKDLTPVEEYLLKKFALLKKKKRAIQKEKEKNEAIKTAKPGIKRAAPEPVHPPEDAKEIAKKLIASGTVKIKKDPTHREFKRTKLENRRISLREGQQGPNSNQQSANQSSSSSTSQKPQIRNLYDSFVPEGRRGSSDSGNYGSRGYGHDRERKRGKTIFVKAVGLTENILNTSFDKFGKVERTHFEKEKCHGFVTFDSYEAAEKAAEEMDGLKVSHVFMKVSMARRQGNLDDSHSYGRGQPFDSRDGRGGPSQSQIPEARQLISYEDI</sequence>
<evidence type="ECO:0000256" key="11">
    <source>
        <dbReference type="PROSITE-ProRule" id="PRU00176"/>
    </source>
</evidence>
<keyword evidence="9" id="KW-0804">Transcription</keyword>
<protein>
    <recommendedName>
        <fullName evidence="4">Negative elongation factor E</fullName>
    </recommendedName>
</protein>
<evidence type="ECO:0000256" key="6">
    <source>
        <dbReference type="ARBA" id="ARBA00022491"/>
    </source>
</evidence>
<evidence type="ECO:0000256" key="12">
    <source>
        <dbReference type="SAM" id="MobiDB-lite"/>
    </source>
</evidence>
<evidence type="ECO:0000256" key="3">
    <source>
        <dbReference type="ARBA" id="ARBA00006120"/>
    </source>
</evidence>
<dbReference type="OrthoDB" id="378874at2759"/>
<dbReference type="InParanoid" id="A0A6P8I253"/>
<dbReference type="InterPro" id="IPR033102">
    <property type="entry name" value="NELFE"/>
</dbReference>
<dbReference type="GO" id="GO:0032021">
    <property type="term" value="C:NELF complex"/>
    <property type="evidence" value="ECO:0007669"/>
    <property type="project" value="InterPro"/>
</dbReference>
<dbReference type="FunCoup" id="A0A6P8I253">
    <property type="interactions" value="2204"/>
</dbReference>
<feature type="domain" description="RRM" evidence="13">
    <location>
        <begin position="159"/>
        <end position="229"/>
    </location>
</feature>
<evidence type="ECO:0000256" key="2">
    <source>
        <dbReference type="ARBA" id="ARBA00004286"/>
    </source>
</evidence>
<dbReference type="Pfam" id="PF00076">
    <property type="entry name" value="RRM_1"/>
    <property type="match status" value="1"/>
</dbReference>
<evidence type="ECO:0000256" key="9">
    <source>
        <dbReference type="ARBA" id="ARBA00023163"/>
    </source>
</evidence>
<dbReference type="PANTHER" id="PTHR17250">
    <property type="entry name" value="NEGATIVE ELONGATION FACTOR E"/>
    <property type="match status" value="1"/>
</dbReference>
<keyword evidence="5" id="KW-0158">Chromosome</keyword>
<feature type="region of interest" description="Disordered" evidence="12">
    <location>
        <begin position="232"/>
        <end position="271"/>
    </location>
</feature>
<keyword evidence="14" id="KW-1185">Reference proteome</keyword>
<dbReference type="AlphaFoldDB" id="A0A6P8I253"/>
<dbReference type="InterPro" id="IPR035979">
    <property type="entry name" value="RBD_domain_sf"/>
</dbReference>
<dbReference type="PROSITE" id="PS50102">
    <property type="entry name" value="RRM"/>
    <property type="match status" value="1"/>
</dbReference>
<organism evidence="14 15">
    <name type="scientific">Actinia tenebrosa</name>
    <name type="common">Australian red waratah sea anemone</name>
    <dbReference type="NCBI Taxonomy" id="6105"/>
    <lineage>
        <taxon>Eukaryota</taxon>
        <taxon>Metazoa</taxon>
        <taxon>Cnidaria</taxon>
        <taxon>Anthozoa</taxon>
        <taxon>Hexacorallia</taxon>
        <taxon>Actiniaria</taxon>
        <taxon>Actiniidae</taxon>
        <taxon>Actinia</taxon>
    </lineage>
</organism>
<proteinExistence type="inferred from homology"/>
<reference evidence="15" key="1">
    <citation type="submission" date="2025-08" db="UniProtKB">
        <authorList>
            <consortium name="RefSeq"/>
        </authorList>
    </citation>
    <scope>IDENTIFICATION</scope>
    <source>
        <tissue evidence="15">Tentacle</tissue>
    </source>
</reference>
<feature type="compositionally biased region" description="Basic and acidic residues" evidence="12">
    <location>
        <begin position="28"/>
        <end position="39"/>
    </location>
</feature>
<evidence type="ECO:0000259" key="13">
    <source>
        <dbReference type="PROSITE" id="PS50102"/>
    </source>
</evidence>
<feature type="compositionally biased region" description="Basic and acidic residues" evidence="12">
    <location>
        <begin position="74"/>
        <end position="95"/>
    </location>
</feature>
<feature type="compositionally biased region" description="Basic and acidic residues" evidence="12">
    <location>
        <begin position="54"/>
        <end position="64"/>
    </location>
</feature>